<evidence type="ECO:0000256" key="3">
    <source>
        <dbReference type="ARBA" id="ARBA00022764"/>
    </source>
</evidence>
<keyword evidence="8" id="KW-1185">Reference proteome</keyword>
<evidence type="ECO:0000259" key="6">
    <source>
        <dbReference type="Pfam" id="PF07940"/>
    </source>
</evidence>
<evidence type="ECO:0000256" key="1">
    <source>
        <dbReference type="ARBA" id="ARBA00004418"/>
    </source>
</evidence>
<comment type="caution">
    <text evidence="7">The sequence shown here is derived from an EMBL/GenBank/DDBJ whole genome shotgun (WGS) entry which is preliminary data.</text>
</comment>
<dbReference type="AlphaFoldDB" id="A0A315ZHR0"/>
<keyword evidence="2" id="KW-0732">Signal</keyword>
<accession>A0A315ZHR0</accession>
<dbReference type="GO" id="GO:0016829">
    <property type="term" value="F:lyase activity"/>
    <property type="evidence" value="ECO:0007669"/>
    <property type="project" value="UniProtKB-KW"/>
</dbReference>
<evidence type="ECO:0000313" key="7">
    <source>
        <dbReference type="EMBL" id="PWJ44753.1"/>
    </source>
</evidence>
<protein>
    <submittedName>
        <fullName evidence="7">Alginate lyase</fullName>
    </submittedName>
</protein>
<sequence length="737" mass="83852">MKAFYHKSLWTLFLILLPYLGWSQGEHPNLVLTAKGVEDLRTNLGKYPLLDKTFNKVKTRVLQALDEEINIPIPKDPGGGYTHEVHKQNYKKMYEAGLLYQIEQNDAYAEYVKKQLLGYAAMYPSLGLHPERKSSNPGVLFWQGLNDSVWLVYVSQAYDCVYDYLTKKERKEIEKNLFRPIVKFFSEQNVVNFDKVHNHGTWMVAGVGMISYVMGDEEMVQKTLKGSKLDGQSGFLKQLDELFSPDGYYTEGPYYQRYALMPFILYAHTLSHRNPELGIYEYRNGVLPKAVEAVLQLSYTNGRFFPINDALKEKTYNTAELVYGVDIAFTHFGQDAGLLSIAEEQGELMLGEEGVAVAKAIAEGKAKPFNYRSLELSDGSEGKNGGLGILRDGDQKDQLCLLMKYSSSGMGHGHFDKLSFSLYDKGVEVLQDYGAVRFLNTVQKQGGRYLPENKTWAKQTVSHNTVVVDAQSNYKGKQKVADKLNSEMFFTVFEDPKVQIISALDTTAYEGVKMQRTMAMISKGEHQKPWIIDLFRVNAEEEHQYDLPFYYMGHKIDSNIPFKIHSNQWNTMGDDHGYQHLWNMAEGNAASHLASFTWLQNERFYTLTSVANTETKYFMTQLGANDPEVNLRKDSGFMIRQPKAKAHTFLSVIEAHGEFNPNAEYTVNSESQLKDLKLLADTEEGSVVMLEDNSSQRWVLMIANQDAAKESKHTVTANGKTYEWVGPYQLQEMTSEL</sequence>
<evidence type="ECO:0000256" key="2">
    <source>
        <dbReference type="ARBA" id="ARBA00022729"/>
    </source>
</evidence>
<dbReference type="EMBL" id="QGDO01000001">
    <property type="protein sequence ID" value="PWJ44753.1"/>
    <property type="molecule type" value="Genomic_DNA"/>
</dbReference>
<dbReference type="InterPro" id="IPR012480">
    <property type="entry name" value="Hepar_II_III_C"/>
</dbReference>
<dbReference type="Gene3D" id="2.70.98.70">
    <property type="match status" value="1"/>
</dbReference>
<evidence type="ECO:0000259" key="5">
    <source>
        <dbReference type="Pfam" id="PF05426"/>
    </source>
</evidence>
<dbReference type="Pfam" id="PF05426">
    <property type="entry name" value="Alginate_lyase"/>
    <property type="match status" value="1"/>
</dbReference>
<dbReference type="PANTHER" id="PTHR39210">
    <property type="entry name" value="HEPARIN-SULFATE LYASE"/>
    <property type="match status" value="1"/>
</dbReference>
<organism evidence="7 8">
    <name type="scientific">Sediminitomix flava</name>
    <dbReference type="NCBI Taxonomy" id="379075"/>
    <lineage>
        <taxon>Bacteria</taxon>
        <taxon>Pseudomonadati</taxon>
        <taxon>Bacteroidota</taxon>
        <taxon>Cytophagia</taxon>
        <taxon>Cytophagales</taxon>
        <taxon>Flammeovirgaceae</taxon>
        <taxon>Sediminitomix</taxon>
    </lineage>
</organism>
<keyword evidence="3" id="KW-0574">Periplasm</keyword>
<proteinExistence type="predicted"/>
<dbReference type="Pfam" id="PF07940">
    <property type="entry name" value="Hepar_II_III_C"/>
    <property type="match status" value="1"/>
</dbReference>
<evidence type="ECO:0000256" key="4">
    <source>
        <dbReference type="ARBA" id="ARBA00023239"/>
    </source>
</evidence>
<feature type="domain" description="Heparinase II/III-like C-terminal" evidence="6">
    <location>
        <begin position="378"/>
        <end position="609"/>
    </location>
</feature>
<reference evidence="7 8" key="1">
    <citation type="submission" date="2018-03" db="EMBL/GenBank/DDBJ databases">
        <title>Genomic Encyclopedia of Archaeal and Bacterial Type Strains, Phase II (KMG-II): from individual species to whole genera.</title>
        <authorList>
            <person name="Goeker M."/>
        </authorList>
    </citation>
    <scope>NUCLEOTIDE SEQUENCE [LARGE SCALE GENOMIC DNA]</scope>
    <source>
        <strain evidence="7 8">DSM 28229</strain>
    </source>
</reference>
<comment type="subcellular location">
    <subcellularLocation>
        <location evidence="1">Periplasm</location>
    </subcellularLocation>
</comment>
<gene>
    <name evidence="7" type="ORF">BC781_1011124</name>
</gene>
<dbReference type="PANTHER" id="PTHR39210:SF1">
    <property type="entry name" value="HEPARIN-SULFATE LYASE"/>
    <property type="match status" value="1"/>
</dbReference>
<dbReference type="InterPro" id="IPR008397">
    <property type="entry name" value="Alginate_lyase_dom"/>
</dbReference>
<name>A0A315ZHR0_SEDFL</name>
<dbReference type="InterPro" id="IPR008929">
    <property type="entry name" value="Chondroitin_lyas"/>
</dbReference>
<dbReference type="SUPFAM" id="SSF48230">
    <property type="entry name" value="Chondroitin AC/alginate lyase"/>
    <property type="match status" value="1"/>
</dbReference>
<dbReference type="RefSeq" id="WP_109616225.1">
    <property type="nucleotide sequence ID" value="NZ_QGDO01000001.1"/>
</dbReference>
<dbReference type="Proteomes" id="UP000245535">
    <property type="component" value="Unassembled WGS sequence"/>
</dbReference>
<keyword evidence="4 7" id="KW-0456">Lyase</keyword>
<dbReference type="GO" id="GO:0042597">
    <property type="term" value="C:periplasmic space"/>
    <property type="evidence" value="ECO:0007669"/>
    <property type="project" value="UniProtKB-SubCell"/>
</dbReference>
<feature type="domain" description="Alginate lyase" evidence="5">
    <location>
        <begin position="91"/>
        <end position="297"/>
    </location>
</feature>
<dbReference type="Gene3D" id="1.50.10.100">
    <property type="entry name" value="Chondroitin AC/alginate lyase"/>
    <property type="match status" value="1"/>
</dbReference>
<dbReference type="OrthoDB" id="175534at2"/>
<evidence type="ECO:0000313" key="8">
    <source>
        <dbReference type="Proteomes" id="UP000245535"/>
    </source>
</evidence>